<dbReference type="RefSeq" id="WP_106458739.1">
    <property type="nucleotide sequence ID" value="NZ_PXOH01000031.1"/>
</dbReference>
<accession>A0A2T1LT01</accession>
<sequence length="193" mass="21467">MNTPQTSMFFRPSNYLLPVFNWTTTNPLRFVIGLVLFGMFASAPRMLQNTANKTPERVVRAAYATLERGKGEEALKQFEKAESMPNVTNGTSAKIHLGKAIAYQRDLEIINIAKPTIIEKAASPRQTKQEIEGREKILRQMIRQELNQAQTASQKAGLTSCAETVVAAQKSLGTTKTGTWTQFLKDTKSCQKA</sequence>
<organism evidence="1 2">
    <name type="scientific">Aphanothece hegewaldii CCALA 016</name>
    <dbReference type="NCBI Taxonomy" id="2107694"/>
    <lineage>
        <taxon>Bacteria</taxon>
        <taxon>Bacillati</taxon>
        <taxon>Cyanobacteriota</taxon>
        <taxon>Cyanophyceae</taxon>
        <taxon>Oscillatoriophycideae</taxon>
        <taxon>Chroococcales</taxon>
        <taxon>Aphanothecaceae</taxon>
        <taxon>Aphanothece</taxon>
    </lineage>
</organism>
<name>A0A2T1LT01_9CHRO</name>
<proteinExistence type="predicted"/>
<keyword evidence="2" id="KW-1185">Reference proteome</keyword>
<evidence type="ECO:0000313" key="1">
    <source>
        <dbReference type="EMBL" id="PSF33336.1"/>
    </source>
</evidence>
<dbReference type="AlphaFoldDB" id="A0A2T1LT01"/>
<reference evidence="1 2" key="2">
    <citation type="submission" date="2018-03" db="EMBL/GenBank/DDBJ databases">
        <authorList>
            <person name="Keele B.F."/>
        </authorList>
    </citation>
    <scope>NUCLEOTIDE SEQUENCE [LARGE SCALE GENOMIC DNA]</scope>
    <source>
        <strain evidence="1 2">CCALA 016</strain>
    </source>
</reference>
<reference evidence="1 2" key="1">
    <citation type="submission" date="2018-03" db="EMBL/GenBank/DDBJ databases">
        <title>The ancient ancestry and fast evolution of plastids.</title>
        <authorList>
            <person name="Moore K.R."/>
            <person name="Magnabosco C."/>
            <person name="Momper L."/>
            <person name="Gold D.A."/>
            <person name="Bosak T."/>
            <person name="Fournier G.P."/>
        </authorList>
    </citation>
    <scope>NUCLEOTIDE SEQUENCE [LARGE SCALE GENOMIC DNA]</scope>
    <source>
        <strain evidence="1 2">CCALA 016</strain>
    </source>
</reference>
<comment type="caution">
    <text evidence="1">The sequence shown here is derived from an EMBL/GenBank/DDBJ whole genome shotgun (WGS) entry which is preliminary data.</text>
</comment>
<dbReference type="EMBL" id="PXOH01000031">
    <property type="protein sequence ID" value="PSF33336.1"/>
    <property type="molecule type" value="Genomic_DNA"/>
</dbReference>
<protein>
    <submittedName>
        <fullName evidence="1">Uncharacterized protein</fullName>
    </submittedName>
</protein>
<dbReference type="Proteomes" id="UP000239001">
    <property type="component" value="Unassembled WGS sequence"/>
</dbReference>
<gene>
    <name evidence="1" type="ORF">C7H19_20270</name>
</gene>
<evidence type="ECO:0000313" key="2">
    <source>
        <dbReference type="Proteomes" id="UP000239001"/>
    </source>
</evidence>